<keyword evidence="2" id="KW-1185">Reference proteome</keyword>
<organism evidence="1 2">
    <name type="scientific">Microbacterium thalassium</name>
    <dbReference type="NCBI Taxonomy" id="362649"/>
    <lineage>
        <taxon>Bacteria</taxon>
        <taxon>Bacillati</taxon>
        <taxon>Actinomycetota</taxon>
        <taxon>Actinomycetes</taxon>
        <taxon>Micrococcales</taxon>
        <taxon>Microbacteriaceae</taxon>
        <taxon>Microbacterium</taxon>
    </lineage>
</organism>
<dbReference type="AlphaFoldDB" id="A0A7X0FSF5"/>
<comment type="caution">
    <text evidence="1">The sequence shown here is derived from an EMBL/GenBank/DDBJ whole genome shotgun (WGS) entry which is preliminary data.</text>
</comment>
<evidence type="ECO:0000313" key="1">
    <source>
        <dbReference type="EMBL" id="MBB6392878.1"/>
    </source>
</evidence>
<sequence>MQELLGRLRQLDPTASASLRVIACFDELMAGGVGTDGLLSAAAALSGAVVGVRRAEDAPEIRIDTRGERLAPAPPTGIVRESEGMTVWIEAATSEPGPNEAIIIERLALALHVRYDHLDAPMKRDVAVIVGHDAAAEERVAAARRRGLADGVSYRVVVAPLFALWRAHPRGPEDVVASAVGPVHVAIVAADAAPAAEPLGIGIAADLNDLELSFRTALVALRLAEPGGVSRADDLGGLAEVLADTPANARPDRDEAAVARLVDGHTWASATLDALVRAGSVREAARLAGIHHSTMTTRVSVIADELGFAPLDGLGRARLAIAVMRQRMRASRALELPPPVAVDAGRRLPA</sequence>
<evidence type="ECO:0000313" key="2">
    <source>
        <dbReference type="Proteomes" id="UP000537775"/>
    </source>
</evidence>
<proteinExistence type="predicted"/>
<dbReference type="Gene3D" id="1.10.10.2840">
    <property type="entry name" value="PucR C-terminal helix-turn-helix domain"/>
    <property type="match status" value="1"/>
</dbReference>
<dbReference type="InterPro" id="IPR042070">
    <property type="entry name" value="PucR_C-HTH_sf"/>
</dbReference>
<accession>A0A7X0FSF5</accession>
<evidence type="ECO:0008006" key="3">
    <source>
        <dbReference type="Google" id="ProtNLM"/>
    </source>
</evidence>
<name>A0A7X0FSF5_9MICO</name>
<protein>
    <recommendedName>
        <fullName evidence="3">PucR family transcriptional regulator</fullName>
    </recommendedName>
</protein>
<dbReference type="RefSeq" id="WP_184752013.1">
    <property type="nucleotide sequence ID" value="NZ_BAAAJR010000001.1"/>
</dbReference>
<dbReference type="EMBL" id="JACHML010000001">
    <property type="protein sequence ID" value="MBB6392878.1"/>
    <property type="molecule type" value="Genomic_DNA"/>
</dbReference>
<gene>
    <name evidence="1" type="ORF">HD594_003191</name>
</gene>
<dbReference type="Proteomes" id="UP000537775">
    <property type="component" value="Unassembled WGS sequence"/>
</dbReference>
<reference evidence="1 2" key="1">
    <citation type="submission" date="2020-08" db="EMBL/GenBank/DDBJ databases">
        <title>Sequencing the genomes of 1000 actinobacteria strains.</title>
        <authorList>
            <person name="Klenk H.-P."/>
        </authorList>
    </citation>
    <scope>NUCLEOTIDE SEQUENCE [LARGE SCALE GENOMIC DNA]</scope>
    <source>
        <strain evidence="1 2">DSM 12511</strain>
    </source>
</reference>